<keyword evidence="3 4" id="KW-0479">Metal-binding</keyword>
<dbReference type="OrthoDB" id="9792792at2"/>
<dbReference type="EMBL" id="SGXF01000008">
    <property type="protein sequence ID" value="RZS92714.1"/>
    <property type="molecule type" value="Genomic_DNA"/>
</dbReference>
<dbReference type="SUPFAM" id="SSF102705">
    <property type="entry name" value="NIF3 (NGG1p interacting factor 3)-like"/>
    <property type="match status" value="1"/>
</dbReference>
<accession>A0A4Q7NZF4</accession>
<dbReference type="NCBIfam" id="TIGR00486">
    <property type="entry name" value="YbgI_SA1388"/>
    <property type="match status" value="1"/>
</dbReference>
<dbReference type="Pfam" id="PF01784">
    <property type="entry name" value="DUF34_NIF3"/>
    <property type="match status" value="1"/>
</dbReference>
<gene>
    <name evidence="5" type="ORF">EV209_3013</name>
</gene>
<dbReference type="AlphaFoldDB" id="A0A4Q7NZF4"/>
<feature type="binding site" evidence="4">
    <location>
        <position position="64"/>
    </location>
    <ligand>
        <name>a divalent metal cation</name>
        <dbReference type="ChEBI" id="CHEBI:60240"/>
        <label>2</label>
    </ligand>
</feature>
<feature type="binding site" evidence="4">
    <location>
        <position position="103"/>
    </location>
    <ligand>
        <name>a divalent metal cation</name>
        <dbReference type="ChEBI" id="CHEBI:60240"/>
        <label>1</label>
    </ligand>
</feature>
<feature type="binding site" evidence="4">
    <location>
        <position position="236"/>
    </location>
    <ligand>
        <name>a divalent metal cation</name>
        <dbReference type="ChEBI" id="CHEBI:60240"/>
        <label>1</label>
    </ligand>
</feature>
<dbReference type="PANTHER" id="PTHR13799">
    <property type="entry name" value="NGG1 INTERACTING FACTOR 3"/>
    <property type="match status" value="1"/>
</dbReference>
<proteinExistence type="inferred from homology"/>
<dbReference type="Gene3D" id="3.40.1390.30">
    <property type="entry name" value="NIF3 (NGG1p interacting factor 3)-like"/>
    <property type="match status" value="2"/>
</dbReference>
<reference evidence="5 6" key="1">
    <citation type="submission" date="2019-02" db="EMBL/GenBank/DDBJ databases">
        <title>Genomic Encyclopedia of Type Strains, Phase IV (KMG-IV): sequencing the most valuable type-strain genomes for metagenomic binning, comparative biology and taxonomic classification.</title>
        <authorList>
            <person name="Goeker M."/>
        </authorList>
    </citation>
    <scope>NUCLEOTIDE SEQUENCE [LARGE SCALE GENOMIC DNA]</scope>
    <source>
        <strain evidence="5 6">DSM 29486</strain>
    </source>
</reference>
<sequence>MKCRDIMRVLERIAPVSWAESWDNVGLLLGREERNVSRILVTLDVTEEVVEQAVADQVDMIVSHHPLIFHGLKQISDHTAEGKKILRLAGHDISYYAMHTNYDVSGQGMAVAAAARLGMKDLELLKREQTVVMDGSARDIGAGRVGRLSEPVTLQNFCSQVKNTFGLKTLRVWGKFPREELLERAAILPGSGEDYLEAAMESGAQVFLTGDIKYHRGMDAAERGLVILDCGHFGLEHIFTEEMERYLNSQLSSNIEILISEGKNPYTVV</sequence>
<dbReference type="PANTHER" id="PTHR13799:SF14">
    <property type="entry name" value="GTP CYCLOHYDROLASE 1 TYPE 2 HOMOLOG"/>
    <property type="match status" value="1"/>
</dbReference>
<comment type="similarity">
    <text evidence="1">Belongs to the GTP cyclohydrolase I type 2/NIF3 family.</text>
</comment>
<dbReference type="RefSeq" id="WP_130436243.1">
    <property type="nucleotide sequence ID" value="NZ_SGXF01000008.1"/>
</dbReference>
<dbReference type="InterPro" id="IPR002678">
    <property type="entry name" value="DUF34/NIF3"/>
</dbReference>
<evidence type="ECO:0000256" key="4">
    <source>
        <dbReference type="PIRSR" id="PIRSR602678-1"/>
    </source>
</evidence>
<evidence type="ECO:0000256" key="2">
    <source>
        <dbReference type="ARBA" id="ARBA00022112"/>
    </source>
</evidence>
<name>A0A4Q7NZF4_9FIRM</name>
<feature type="binding site" evidence="4">
    <location>
        <position position="65"/>
    </location>
    <ligand>
        <name>a divalent metal cation</name>
        <dbReference type="ChEBI" id="CHEBI:60240"/>
        <label>1</label>
    </ligand>
</feature>
<organism evidence="5 6">
    <name type="scientific">Cuneatibacter caecimuris</name>
    <dbReference type="NCBI Taxonomy" id="1796618"/>
    <lineage>
        <taxon>Bacteria</taxon>
        <taxon>Bacillati</taxon>
        <taxon>Bacillota</taxon>
        <taxon>Clostridia</taxon>
        <taxon>Lachnospirales</taxon>
        <taxon>Lachnospiraceae</taxon>
        <taxon>Cuneatibacter</taxon>
    </lineage>
</organism>
<keyword evidence="6" id="KW-1185">Reference proteome</keyword>
<comment type="caution">
    <text evidence="5">The sequence shown here is derived from an EMBL/GenBank/DDBJ whole genome shotgun (WGS) entry which is preliminary data.</text>
</comment>
<evidence type="ECO:0000313" key="5">
    <source>
        <dbReference type="EMBL" id="RZS92714.1"/>
    </source>
</evidence>
<dbReference type="InterPro" id="IPR036069">
    <property type="entry name" value="DUF34/NIF3_sf"/>
</dbReference>
<evidence type="ECO:0000256" key="1">
    <source>
        <dbReference type="ARBA" id="ARBA00006964"/>
    </source>
</evidence>
<dbReference type="GO" id="GO:0046872">
    <property type="term" value="F:metal ion binding"/>
    <property type="evidence" value="ECO:0007669"/>
    <property type="project" value="UniProtKB-KW"/>
</dbReference>
<feature type="binding site" evidence="4">
    <location>
        <position position="232"/>
    </location>
    <ligand>
        <name>a divalent metal cation</name>
        <dbReference type="ChEBI" id="CHEBI:60240"/>
        <label>1</label>
    </ligand>
</feature>
<dbReference type="GO" id="GO:0005737">
    <property type="term" value="C:cytoplasm"/>
    <property type="evidence" value="ECO:0007669"/>
    <property type="project" value="TreeGrafter"/>
</dbReference>
<evidence type="ECO:0000313" key="6">
    <source>
        <dbReference type="Proteomes" id="UP000292927"/>
    </source>
</evidence>
<evidence type="ECO:0000256" key="3">
    <source>
        <dbReference type="ARBA" id="ARBA00022723"/>
    </source>
</evidence>
<dbReference type="Proteomes" id="UP000292927">
    <property type="component" value="Unassembled WGS sequence"/>
</dbReference>
<dbReference type="FunFam" id="3.40.1390.30:FF:000001">
    <property type="entry name" value="GTP cyclohydrolase 1 type 2"/>
    <property type="match status" value="1"/>
</dbReference>
<protein>
    <recommendedName>
        <fullName evidence="2">GTP cyclohydrolase 1 type 2 homolog</fullName>
    </recommendedName>
</protein>